<dbReference type="EMBL" id="LAZR01000001">
    <property type="protein sequence ID" value="KKO12303.1"/>
    <property type="molecule type" value="Genomic_DNA"/>
</dbReference>
<accession>A0A0F9WIF9</accession>
<dbReference type="PANTHER" id="PTHR11851:SF225">
    <property type="entry name" value="NON-PEPTIDASE HOMOLOG YMXG"/>
    <property type="match status" value="1"/>
</dbReference>
<evidence type="ECO:0000313" key="2">
    <source>
        <dbReference type="EMBL" id="KKO12303.1"/>
    </source>
</evidence>
<dbReference type="PANTHER" id="PTHR11851">
    <property type="entry name" value="METALLOPROTEASE"/>
    <property type="match status" value="1"/>
</dbReference>
<feature type="domain" description="Peptidase M16 C-terminal" evidence="1">
    <location>
        <begin position="207"/>
        <end position="385"/>
    </location>
</feature>
<evidence type="ECO:0000259" key="1">
    <source>
        <dbReference type="Pfam" id="PF05193"/>
    </source>
</evidence>
<organism evidence="2">
    <name type="scientific">marine sediment metagenome</name>
    <dbReference type="NCBI Taxonomy" id="412755"/>
    <lineage>
        <taxon>unclassified sequences</taxon>
        <taxon>metagenomes</taxon>
        <taxon>ecological metagenomes</taxon>
    </lineage>
</organism>
<dbReference type="Pfam" id="PF05193">
    <property type="entry name" value="Peptidase_M16_C"/>
    <property type="match status" value="1"/>
</dbReference>
<dbReference type="GO" id="GO:0046872">
    <property type="term" value="F:metal ion binding"/>
    <property type="evidence" value="ECO:0007669"/>
    <property type="project" value="InterPro"/>
</dbReference>
<dbReference type="AlphaFoldDB" id="A0A0F9WIF9"/>
<dbReference type="SUPFAM" id="SSF63411">
    <property type="entry name" value="LuxS/MPP-like metallohydrolase"/>
    <property type="match status" value="2"/>
</dbReference>
<comment type="caution">
    <text evidence="2">The sequence shown here is derived from an EMBL/GenBank/DDBJ whole genome shotgun (WGS) entry which is preliminary data.</text>
</comment>
<reference evidence="2" key="1">
    <citation type="journal article" date="2015" name="Nature">
        <title>Complex archaea that bridge the gap between prokaryotes and eukaryotes.</title>
        <authorList>
            <person name="Spang A."/>
            <person name="Saw J.H."/>
            <person name="Jorgensen S.L."/>
            <person name="Zaremba-Niedzwiedzka K."/>
            <person name="Martijn J."/>
            <person name="Lind A.E."/>
            <person name="van Eijk R."/>
            <person name="Schleper C."/>
            <person name="Guy L."/>
            <person name="Ettema T.J."/>
        </authorList>
    </citation>
    <scope>NUCLEOTIDE SEQUENCE</scope>
</reference>
<dbReference type="InterPro" id="IPR050361">
    <property type="entry name" value="MPP/UQCRC_Complex"/>
</dbReference>
<gene>
    <name evidence="2" type="ORF">LCGC14_0003130</name>
</gene>
<sequence>MIKTIRIWATTALLVCCAGLAVAQDRPWEDFDYPTLNNFDMPSLDIFELDNGIRFYLVEDKELPLIDVNVMVRTGGILVPDNKVGLQALTGTVMRSGGTREYPGDVLNELLEDRAAIMETSIGFTSGSASFNVLSEDFSDLLPVFVDLLRNPVFPEDRIELARTQQGSSIARRNDDQGAVAGREFQRMIYGQDSPYSRRIEYATLDNISRDDLMAFHQQSFVGRNMMIGVTGDFVMDEMKARLRDAFSAIPAGDELTLTFPEVDYEFTPGVYFVDKPDVNQSYVLLGHIGGMRDNPDYAALQVMNRVLSGGFSSRLMQVVRSELGLAYSVFGSFGSGVYFPGTFTAGVMTQSESTAQAITAIIGQIERLQDDAISEEELARTKDQFLNTLVFQHTSIASVLQERMSNDYAGLPPDTFERLVEEVSAVTVADVQRVARQYLRPDALRILVVGNSAELGDQLEVFGDVVEVDISIPGN</sequence>
<dbReference type="InterPro" id="IPR011249">
    <property type="entry name" value="Metalloenz_LuxS/M16"/>
</dbReference>
<dbReference type="InterPro" id="IPR007863">
    <property type="entry name" value="Peptidase_M16_C"/>
</dbReference>
<proteinExistence type="predicted"/>
<name>A0A0F9WIF9_9ZZZZ</name>
<protein>
    <recommendedName>
        <fullName evidence="1">Peptidase M16 C-terminal domain-containing protein</fullName>
    </recommendedName>
</protein>
<dbReference type="Gene3D" id="3.30.830.10">
    <property type="entry name" value="Metalloenzyme, LuxS/M16 peptidase-like"/>
    <property type="match status" value="2"/>
</dbReference>